<organism evidence="2 3">
    <name type="scientific">[Phormidium ambiguum] IAM M-71</name>
    <dbReference type="NCBI Taxonomy" id="454136"/>
    <lineage>
        <taxon>Bacteria</taxon>
        <taxon>Bacillati</taxon>
        <taxon>Cyanobacteriota</taxon>
        <taxon>Cyanophyceae</taxon>
        <taxon>Oscillatoriophycideae</taxon>
        <taxon>Aerosakkonematales</taxon>
        <taxon>Aerosakkonemataceae</taxon>
        <taxon>Floridanema</taxon>
    </lineage>
</organism>
<protein>
    <recommendedName>
        <fullName evidence="4">DUF1622 domain-containing protein</fullName>
    </recommendedName>
</protein>
<comment type="caution">
    <text evidence="2">The sequence shown here is derived from an EMBL/GenBank/DDBJ whole genome shotgun (WGS) entry which is preliminary data.</text>
</comment>
<evidence type="ECO:0000313" key="3">
    <source>
        <dbReference type="Proteomes" id="UP000185860"/>
    </source>
</evidence>
<dbReference type="PANTHER" id="PTHR38468">
    <property type="entry name" value="SLL0939 PROTEIN"/>
    <property type="match status" value="1"/>
</dbReference>
<dbReference type="InterPro" id="IPR012427">
    <property type="entry name" value="DUF1622"/>
</dbReference>
<gene>
    <name evidence="2" type="ORF">NIES2119_05825</name>
</gene>
<dbReference type="STRING" id="454136.NIES2119_05825"/>
<keyword evidence="1" id="KW-0472">Membrane</keyword>
<keyword evidence="1" id="KW-0812">Transmembrane</keyword>
<dbReference type="Pfam" id="PF07784">
    <property type="entry name" value="DUF1622"/>
    <property type="match status" value="1"/>
</dbReference>
<feature type="transmembrane region" description="Helical" evidence="1">
    <location>
        <begin position="17"/>
        <end position="39"/>
    </location>
</feature>
<name>A0A1U7IQZ6_9CYAN</name>
<evidence type="ECO:0008006" key="4">
    <source>
        <dbReference type="Google" id="ProtNLM"/>
    </source>
</evidence>
<proteinExistence type="predicted"/>
<evidence type="ECO:0000313" key="2">
    <source>
        <dbReference type="EMBL" id="OKH39763.1"/>
    </source>
</evidence>
<keyword evidence="1" id="KW-1133">Transmembrane helix</keyword>
<sequence length="128" mass="14303">MEYLEHSLSFWAGGLKLVLEGISLLCILLGLITTVQFLFSQDRRSRRSISSLANIRLNFGRWLSIALEFQLGADIVNTTVAPTFDALGKLGLIAVIRTFLNYFLSKELAEEIKANQTLSELPVNIKES</sequence>
<dbReference type="PANTHER" id="PTHR38468:SF1">
    <property type="entry name" value="SLL0939 PROTEIN"/>
    <property type="match status" value="1"/>
</dbReference>
<evidence type="ECO:0000256" key="1">
    <source>
        <dbReference type="SAM" id="Phobius"/>
    </source>
</evidence>
<accession>A0A1U7IQZ6</accession>
<dbReference type="EMBL" id="MRCE01000004">
    <property type="protein sequence ID" value="OKH39763.1"/>
    <property type="molecule type" value="Genomic_DNA"/>
</dbReference>
<dbReference type="OrthoDB" id="9812897at2"/>
<reference evidence="2 3" key="1">
    <citation type="submission" date="2016-11" db="EMBL/GenBank/DDBJ databases">
        <title>Draft Genome Sequences of Nine Cyanobacterial Strains from Diverse Habitats.</title>
        <authorList>
            <person name="Zhu T."/>
            <person name="Hou S."/>
            <person name="Lu X."/>
            <person name="Hess W.R."/>
        </authorList>
    </citation>
    <scope>NUCLEOTIDE SEQUENCE [LARGE SCALE GENOMIC DNA]</scope>
    <source>
        <strain evidence="2 3">IAM M-71</strain>
    </source>
</reference>
<dbReference type="Proteomes" id="UP000185860">
    <property type="component" value="Unassembled WGS sequence"/>
</dbReference>
<dbReference type="AlphaFoldDB" id="A0A1U7IQZ6"/>